<name>Q5YMF4_NOCFA</name>
<dbReference type="InterPro" id="IPR041698">
    <property type="entry name" value="Methyltransf_25"/>
</dbReference>
<dbReference type="OrthoDB" id="9797252at2"/>
<gene>
    <name evidence="4" type="ordered locus">PNF1_1120</name>
</gene>
<sequence length="272" mass="29071">MTYDPHGLFTGAAPFYARHRPGYPAALFTTVSERFDLDGTQQVLDLGCGTGQIALRLAPLVAHVHAVDPDTQMLHEGAKLATAAGIDNISWREGDSYHLDALDLPALDLVTMGASFHWTDRASLLADLDHRLTAAGAVVLASGGPPATATAPPWNDIVTEVRTAHLGAARRAGTSTYTHPRLTHTEVLATSAFSDIDVTTWHWDLDRDIDSVIGLQFSFSYSAPGQFSDESARAAFADDLRAALVEKFGADAVLTEHLTTELIIATRPNGGS</sequence>
<accession>Q5YMF4</accession>
<keyword evidence="1 4" id="KW-0489">Methyltransferase</keyword>
<evidence type="ECO:0000313" key="4">
    <source>
        <dbReference type="EMBL" id="BAD60637.1"/>
    </source>
</evidence>
<dbReference type="PANTHER" id="PTHR44942">
    <property type="entry name" value="METHYLTRANSF_11 DOMAIN-CONTAINING PROTEIN"/>
    <property type="match status" value="1"/>
</dbReference>
<proteinExistence type="predicted"/>
<dbReference type="GO" id="GO:0008168">
    <property type="term" value="F:methyltransferase activity"/>
    <property type="evidence" value="ECO:0007669"/>
    <property type="project" value="UniProtKB-KW"/>
</dbReference>
<keyword evidence="2 4" id="KW-0808">Transferase</keyword>
<dbReference type="eggNOG" id="COG2226">
    <property type="taxonomic scope" value="Bacteria"/>
</dbReference>
<dbReference type="KEGG" id="nfa:PNF1_1120"/>
<dbReference type="EMBL" id="AP006619">
    <property type="protein sequence ID" value="BAD60637.1"/>
    <property type="molecule type" value="Genomic_DNA"/>
</dbReference>
<dbReference type="HOGENOM" id="CLU_080966_0_0_11"/>
<dbReference type="Gene3D" id="3.40.50.150">
    <property type="entry name" value="Vaccinia Virus protein VP39"/>
    <property type="match status" value="1"/>
</dbReference>
<dbReference type="InterPro" id="IPR051052">
    <property type="entry name" value="Diverse_substrate_MTase"/>
</dbReference>
<evidence type="ECO:0000256" key="1">
    <source>
        <dbReference type="ARBA" id="ARBA00022603"/>
    </source>
</evidence>
<reference evidence="4 5" key="1">
    <citation type="journal article" date="2004" name="Proc. Natl. Acad. Sci. U.S.A.">
        <title>The complete genomic sequence of Nocardia farcinica IFM 10152.</title>
        <authorList>
            <person name="Ishikawa J."/>
            <person name="Yamashita A."/>
            <person name="Mikami Y."/>
            <person name="Hoshino Y."/>
            <person name="Kurita H."/>
            <person name="Hotta K."/>
            <person name="Shiba T."/>
            <person name="Hattori M."/>
        </authorList>
    </citation>
    <scope>NUCLEOTIDE SEQUENCE [LARGE SCALE GENOMIC DNA]</scope>
    <source>
        <strain evidence="4 5">IFM 10152</strain>
        <plasmid evidence="5">Plasmid pNF1</plasmid>
    </source>
</reference>
<feature type="domain" description="Methyltransferase" evidence="3">
    <location>
        <begin position="43"/>
        <end position="129"/>
    </location>
</feature>
<dbReference type="PANTHER" id="PTHR44942:SF4">
    <property type="entry name" value="METHYLTRANSFERASE TYPE 11 DOMAIN-CONTAINING PROTEIN"/>
    <property type="match status" value="1"/>
</dbReference>
<keyword evidence="5" id="KW-1185">Reference proteome</keyword>
<dbReference type="Pfam" id="PF13649">
    <property type="entry name" value="Methyltransf_25"/>
    <property type="match status" value="1"/>
</dbReference>
<protein>
    <submittedName>
        <fullName evidence="4">Putative methyltransferase</fullName>
    </submittedName>
</protein>
<dbReference type="CDD" id="cd02440">
    <property type="entry name" value="AdoMet_MTases"/>
    <property type="match status" value="1"/>
</dbReference>
<keyword evidence="4" id="KW-0614">Plasmid</keyword>
<geneLocation type="plasmid" evidence="4 5">
    <name>pNF1</name>
</geneLocation>
<evidence type="ECO:0000256" key="2">
    <source>
        <dbReference type="ARBA" id="ARBA00022679"/>
    </source>
</evidence>
<evidence type="ECO:0000313" key="5">
    <source>
        <dbReference type="Proteomes" id="UP000006820"/>
    </source>
</evidence>
<dbReference type="GeneID" id="61136341"/>
<dbReference type="RefSeq" id="WP_011212319.1">
    <property type="nucleotide sequence ID" value="NC_006362.1"/>
</dbReference>
<dbReference type="Proteomes" id="UP000006820">
    <property type="component" value="Plasmid pNF1"/>
</dbReference>
<dbReference type="AlphaFoldDB" id="Q5YMF4"/>
<dbReference type="SUPFAM" id="SSF53335">
    <property type="entry name" value="S-adenosyl-L-methionine-dependent methyltransferases"/>
    <property type="match status" value="1"/>
</dbReference>
<organism evidence="4 5">
    <name type="scientific">Nocardia farcinica (strain IFM 10152)</name>
    <dbReference type="NCBI Taxonomy" id="247156"/>
    <lineage>
        <taxon>Bacteria</taxon>
        <taxon>Bacillati</taxon>
        <taxon>Actinomycetota</taxon>
        <taxon>Actinomycetes</taxon>
        <taxon>Mycobacteriales</taxon>
        <taxon>Nocardiaceae</taxon>
        <taxon>Nocardia</taxon>
    </lineage>
</organism>
<dbReference type="InterPro" id="IPR029063">
    <property type="entry name" value="SAM-dependent_MTases_sf"/>
</dbReference>
<evidence type="ECO:0000259" key="3">
    <source>
        <dbReference type="Pfam" id="PF13649"/>
    </source>
</evidence>
<dbReference type="GO" id="GO:0032259">
    <property type="term" value="P:methylation"/>
    <property type="evidence" value="ECO:0007669"/>
    <property type="project" value="UniProtKB-KW"/>
</dbReference>